<feature type="region of interest" description="Disordered" evidence="1">
    <location>
        <begin position="77"/>
        <end position="110"/>
    </location>
</feature>
<dbReference type="Pfam" id="PF18064">
    <property type="entry name" value="CB_ParB_C"/>
    <property type="match status" value="1"/>
</dbReference>
<feature type="domain" description="ParB-like C-terminal" evidence="2">
    <location>
        <begin position="37"/>
        <end position="83"/>
    </location>
</feature>
<feature type="compositionally biased region" description="Basic and acidic residues" evidence="1">
    <location>
        <begin position="96"/>
        <end position="110"/>
    </location>
</feature>
<feature type="compositionally biased region" description="Basic residues" evidence="1">
    <location>
        <begin position="12"/>
        <end position="23"/>
    </location>
</feature>
<evidence type="ECO:0000259" key="2">
    <source>
        <dbReference type="Pfam" id="PF18064"/>
    </source>
</evidence>
<organism evidence="3 4">
    <name type="scientific">Arthrobacter alpinus</name>
    <dbReference type="NCBI Taxonomy" id="656366"/>
    <lineage>
        <taxon>Bacteria</taxon>
        <taxon>Bacillati</taxon>
        <taxon>Actinomycetota</taxon>
        <taxon>Actinomycetes</taxon>
        <taxon>Micrococcales</taxon>
        <taxon>Micrococcaceae</taxon>
        <taxon>Arthrobacter</taxon>
    </lineage>
</organism>
<gene>
    <name evidence="3" type="ORF">SAMN04489740_4124</name>
</gene>
<protein>
    <recommendedName>
        <fullName evidence="2">ParB-like C-terminal domain-containing protein</fullName>
    </recommendedName>
</protein>
<dbReference type="EMBL" id="FNTV01000002">
    <property type="protein sequence ID" value="SEF11627.1"/>
    <property type="molecule type" value="Genomic_DNA"/>
</dbReference>
<feature type="region of interest" description="Disordered" evidence="1">
    <location>
        <begin position="1"/>
        <end position="34"/>
    </location>
</feature>
<proteinExistence type="predicted"/>
<dbReference type="Gene3D" id="6.10.180.30">
    <property type="match status" value="1"/>
</dbReference>
<sequence length="110" mass="12606">MDVLSEAPRAPRMSHRKILKPRAKRDDNSISAKFTRDDAEQIRAVVRGAGIQEGYASANDFIEAAVRRELRRVQRKYNNGRKWPGVPAGQLRPGRRTREESAVHEDRQQT</sequence>
<accession>A0A1H5PF03</accession>
<reference evidence="3 4" key="1">
    <citation type="submission" date="2016-10" db="EMBL/GenBank/DDBJ databases">
        <authorList>
            <person name="de Groot N.N."/>
        </authorList>
    </citation>
    <scope>NUCLEOTIDE SEQUENCE [LARGE SCALE GENOMIC DNA]</scope>
    <source>
        <strain evidence="3 4">DSM 22274</strain>
    </source>
</reference>
<dbReference type="AlphaFoldDB" id="A0A1H5PF03"/>
<evidence type="ECO:0000256" key="1">
    <source>
        <dbReference type="SAM" id="MobiDB-lite"/>
    </source>
</evidence>
<dbReference type="InterPro" id="IPR040851">
    <property type="entry name" value="ParB-like_C"/>
</dbReference>
<feature type="compositionally biased region" description="Basic and acidic residues" evidence="1">
    <location>
        <begin position="24"/>
        <end position="34"/>
    </location>
</feature>
<name>A0A1H5PF03_9MICC</name>
<evidence type="ECO:0000313" key="3">
    <source>
        <dbReference type="EMBL" id="SEF11627.1"/>
    </source>
</evidence>
<evidence type="ECO:0000313" key="4">
    <source>
        <dbReference type="Proteomes" id="UP000182725"/>
    </source>
</evidence>
<dbReference type="Proteomes" id="UP000182725">
    <property type="component" value="Unassembled WGS sequence"/>
</dbReference>